<gene>
    <name evidence="2" type="primary">Vigan.UMG128400</name>
    <name evidence="2" type="ORF">VIGAN_UM128400</name>
</gene>
<evidence type="ECO:0000313" key="2">
    <source>
        <dbReference type="EMBL" id="BAU03559.1"/>
    </source>
</evidence>
<accession>A0A0S3TEM2</accession>
<protein>
    <submittedName>
        <fullName evidence="2">Uncharacterized protein</fullName>
    </submittedName>
</protein>
<sequence>PASFPVPDPCSGRRSIAGVSSKCRRTLSRRLEMNKLFEDVSSFVNCLSLSLMREKVKRKRVQATKESGSKPQDAIKQNQQ</sequence>
<dbReference type="AlphaFoldDB" id="A0A0S3TEM2"/>
<evidence type="ECO:0000256" key="1">
    <source>
        <dbReference type="SAM" id="MobiDB-lite"/>
    </source>
</evidence>
<name>A0A0S3TEM2_PHAAN</name>
<feature type="non-terminal residue" evidence="2">
    <location>
        <position position="1"/>
    </location>
</feature>
<feature type="compositionally biased region" description="Polar residues" evidence="1">
    <location>
        <begin position="64"/>
        <end position="80"/>
    </location>
</feature>
<feature type="region of interest" description="Disordered" evidence="1">
    <location>
        <begin position="60"/>
        <end position="80"/>
    </location>
</feature>
<reference evidence="2" key="1">
    <citation type="journal article" date="2015" name="Sci. Rep.">
        <title>The power of single molecule real-time sequencing technology in the de novo assembly of a eukaryotic genome.</title>
        <authorList>
            <person name="Sakai H."/>
            <person name="Naito K."/>
            <person name="Ogiso-Tanaka E."/>
            <person name="Takahashi Y."/>
            <person name="Iseki K."/>
            <person name="Muto C."/>
            <person name="Satou K."/>
            <person name="Teruya K."/>
            <person name="Shiroma A."/>
            <person name="Shimoji M."/>
            <person name="Hirano T."/>
            <person name="Itoh T."/>
            <person name="Kaga A."/>
            <person name="Tomooka N."/>
        </authorList>
    </citation>
    <scope>NUCLEOTIDE SEQUENCE</scope>
</reference>
<proteinExistence type="predicted"/>
<organism evidence="2">
    <name type="scientific">Vigna angularis var. angularis</name>
    <dbReference type="NCBI Taxonomy" id="157739"/>
    <lineage>
        <taxon>Eukaryota</taxon>
        <taxon>Viridiplantae</taxon>
        <taxon>Streptophyta</taxon>
        <taxon>Embryophyta</taxon>
        <taxon>Tracheophyta</taxon>
        <taxon>Spermatophyta</taxon>
        <taxon>Magnoliopsida</taxon>
        <taxon>eudicotyledons</taxon>
        <taxon>Gunneridae</taxon>
        <taxon>Pentapetalae</taxon>
        <taxon>rosids</taxon>
        <taxon>fabids</taxon>
        <taxon>Fabales</taxon>
        <taxon>Fabaceae</taxon>
        <taxon>Papilionoideae</taxon>
        <taxon>50 kb inversion clade</taxon>
        <taxon>NPAAA clade</taxon>
        <taxon>indigoferoid/millettioid clade</taxon>
        <taxon>Phaseoleae</taxon>
        <taxon>Vigna</taxon>
    </lineage>
</organism>
<dbReference type="EMBL" id="AP015669">
    <property type="protein sequence ID" value="BAU03559.1"/>
    <property type="molecule type" value="Genomic_DNA"/>
</dbReference>